<accession>A6X1X6</accession>
<organism evidence="2 3">
    <name type="scientific">Brucella anthropi (strain ATCC 49188 / DSM 6882 / CCUG 24695 / JCM 21032 / LMG 3331 / NBRC 15819 / NCTC 12168 / Alc 37)</name>
    <name type="common">Ochrobactrum anthropi</name>
    <dbReference type="NCBI Taxonomy" id="439375"/>
    <lineage>
        <taxon>Bacteria</taxon>
        <taxon>Pseudomonadati</taxon>
        <taxon>Pseudomonadota</taxon>
        <taxon>Alphaproteobacteria</taxon>
        <taxon>Hyphomicrobiales</taxon>
        <taxon>Brucellaceae</taxon>
        <taxon>Brucella/Ochrobactrum group</taxon>
        <taxon>Brucella</taxon>
    </lineage>
</organism>
<evidence type="ECO:0000313" key="3">
    <source>
        <dbReference type="Proteomes" id="UP000002301"/>
    </source>
</evidence>
<dbReference type="Proteomes" id="UP000002301">
    <property type="component" value="Chromosome 1"/>
</dbReference>
<feature type="transmembrane region" description="Helical" evidence="1">
    <location>
        <begin position="56"/>
        <end position="78"/>
    </location>
</feature>
<sequence length="87" mass="9654">MVFLISTFAQRSYPRDANVGIRPLACCPSGSILFWHHPCKTGIPFAPDLWSRAGRLFFVLVATVIIVLCHELAMLLSASHEGMLIKL</sequence>
<dbReference type="AlphaFoldDB" id="A6X1X6"/>
<dbReference type="KEGG" id="oan:Oant_2517"/>
<evidence type="ECO:0000256" key="1">
    <source>
        <dbReference type="SAM" id="Phobius"/>
    </source>
</evidence>
<gene>
    <name evidence="2" type="ordered locus">Oant_2517</name>
</gene>
<evidence type="ECO:0000313" key="2">
    <source>
        <dbReference type="EMBL" id="ABS15230.1"/>
    </source>
</evidence>
<dbReference type="EMBL" id="CP000758">
    <property type="protein sequence ID" value="ABS15230.1"/>
    <property type="molecule type" value="Genomic_DNA"/>
</dbReference>
<protein>
    <submittedName>
        <fullName evidence="2">Uncharacterized protein</fullName>
    </submittedName>
</protein>
<proteinExistence type="predicted"/>
<dbReference type="STRING" id="439375.Oant_2517"/>
<keyword evidence="1" id="KW-0812">Transmembrane</keyword>
<keyword evidence="1" id="KW-1133">Transmembrane helix</keyword>
<dbReference type="HOGENOM" id="CLU_2480282_0_0_5"/>
<name>A6X1X6_BRUA4</name>
<reference evidence="2 3" key="1">
    <citation type="journal article" date="2011" name="J. Bacteriol.">
        <title>Genome of Ochrobactrum anthropi ATCC 49188 T, a versatile opportunistic pathogen and symbiont of several eukaryotic hosts.</title>
        <authorList>
            <person name="Chain P.S."/>
            <person name="Lang D.M."/>
            <person name="Comerci D.J."/>
            <person name="Malfatti S.A."/>
            <person name="Vergez L.M."/>
            <person name="Shin M."/>
            <person name="Ugalde R.A."/>
            <person name="Garcia E."/>
            <person name="Tolmasky M.E."/>
        </authorList>
    </citation>
    <scope>NUCLEOTIDE SEQUENCE [LARGE SCALE GENOMIC DNA]</scope>
    <source>
        <strain evidence="3">ATCC 49188 / DSM 6882 / CCUG 24695 / JCM 21032 / LMG 3331 / NBRC 15819 / NCTC 12168 / Alc 37</strain>
    </source>
</reference>
<keyword evidence="1" id="KW-0472">Membrane</keyword>
<keyword evidence="3" id="KW-1185">Reference proteome</keyword>